<evidence type="ECO:0000256" key="10">
    <source>
        <dbReference type="SAM" id="Phobius"/>
    </source>
</evidence>
<evidence type="ECO:0000256" key="9">
    <source>
        <dbReference type="ARBA" id="ARBA00023012"/>
    </source>
</evidence>
<dbReference type="GO" id="GO:0016020">
    <property type="term" value="C:membrane"/>
    <property type="evidence" value="ECO:0007669"/>
    <property type="project" value="UniProtKB-SubCell"/>
</dbReference>
<feature type="domain" description="Histidine kinase" evidence="11">
    <location>
        <begin position="198"/>
        <end position="404"/>
    </location>
</feature>
<dbReference type="InterPro" id="IPR036097">
    <property type="entry name" value="HisK_dim/P_sf"/>
</dbReference>
<accession>A0A5C4MZU4</accession>
<evidence type="ECO:0000256" key="8">
    <source>
        <dbReference type="ARBA" id="ARBA00022989"/>
    </source>
</evidence>
<dbReference type="PROSITE" id="PS50109">
    <property type="entry name" value="HIS_KIN"/>
    <property type="match status" value="1"/>
</dbReference>
<dbReference type="PANTHER" id="PTHR45436:SF5">
    <property type="entry name" value="SENSOR HISTIDINE KINASE TRCS"/>
    <property type="match status" value="1"/>
</dbReference>
<evidence type="ECO:0000256" key="7">
    <source>
        <dbReference type="ARBA" id="ARBA00022777"/>
    </source>
</evidence>
<name>A0A5C4MZU4_9RHOB</name>
<keyword evidence="5" id="KW-0808">Transferase</keyword>
<evidence type="ECO:0000256" key="2">
    <source>
        <dbReference type="ARBA" id="ARBA00004370"/>
    </source>
</evidence>
<organism evidence="13 14">
    <name type="scientific">Rubellimicrobium rubrum</name>
    <dbReference type="NCBI Taxonomy" id="2585369"/>
    <lineage>
        <taxon>Bacteria</taxon>
        <taxon>Pseudomonadati</taxon>
        <taxon>Pseudomonadota</taxon>
        <taxon>Alphaproteobacteria</taxon>
        <taxon>Rhodobacterales</taxon>
        <taxon>Roseobacteraceae</taxon>
        <taxon>Rubellimicrobium</taxon>
    </lineage>
</organism>
<dbReference type="PANTHER" id="PTHR45436">
    <property type="entry name" value="SENSOR HISTIDINE KINASE YKOH"/>
    <property type="match status" value="1"/>
</dbReference>
<keyword evidence="6 10" id="KW-0812">Transmembrane</keyword>
<comment type="caution">
    <text evidence="13">The sequence shown here is derived from an EMBL/GenBank/DDBJ whole genome shotgun (WGS) entry which is preliminary data.</text>
</comment>
<evidence type="ECO:0000259" key="11">
    <source>
        <dbReference type="PROSITE" id="PS50109"/>
    </source>
</evidence>
<gene>
    <name evidence="13" type="ORF">FHG66_11135</name>
</gene>
<proteinExistence type="predicted"/>
<dbReference type="InterPro" id="IPR036890">
    <property type="entry name" value="HATPase_C_sf"/>
</dbReference>
<keyword evidence="9" id="KW-0902">Two-component regulatory system</keyword>
<evidence type="ECO:0000313" key="14">
    <source>
        <dbReference type="Proteomes" id="UP000305887"/>
    </source>
</evidence>
<dbReference type="GO" id="GO:0000155">
    <property type="term" value="F:phosphorelay sensor kinase activity"/>
    <property type="evidence" value="ECO:0007669"/>
    <property type="project" value="InterPro"/>
</dbReference>
<dbReference type="Proteomes" id="UP000305887">
    <property type="component" value="Unassembled WGS sequence"/>
</dbReference>
<evidence type="ECO:0000256" key="5">
    <source>
        <dbReference type="ARBA" id="ARBA00022679"/>
    </source>
</evidence>
<dbReference type="EC" id="2.7.13.3" evidence="3"/>
<evidence type="ECO:0000313" key="13">
    <source>
        <dbReference type="EMBL" id="TNC49455.1"/>
    </source>
</evidence>
<dbReference type="Pfam" id="PF02518">
    <property type="entry name" value="HATPase_c"/>
    <property type="match status" value="1"/>
</dbReference>
<dbReference type="Pfam" id="PF00512">
    <property type="entry name" value="HisKA"/>
    <property type="match status" value="1"/>
</dbReference>
<dbReference type="InterPro" id="IPR005467">
    <property type="entry name" value="His_kinase_dom"/>
</dbReference>
<dbReference type="InterPro" id="IPR003660">
    <property type="entry name" value="HAMP_dom"/>
</dbReference>
<dbReference type="Gene3D" id="1.10.287.130">
    <property type="match status" value="1"/>
</dbReference>
<feature type="domain" description="HAMP" evidence="12">
    <location>
        <begin position="138"/>
        <end position="190"/>
    </location>
</feature>
<evidence type="ECO:0000256" key="3">
    <source>
        <dbReference type="ARBA" id="ARBA00012438"/>
    </source>
</evidence>
<dbReference type="EMBL" id="VDFU01000011">
    <property type="protein sequence ID" value="TNC49455.1"/>
    <property type="molecule type" value="Genomic_DNA"/>
</dbReference>
<evidence type="ECO:0000256" key="1">
    <source>
        <dbReference type="ARBA" id="ARBA00000085"/>
    </source>
</evidence>
<feature type="transmembrane region" description="Helical" evidence="10">
    <location>
        <begin position="117"/>
        <end position="137"/>
    </location>
</feature>
<evidence type="ECO:0000259" key="12">
    <source>
        <dbReference type="PROSITE" id="PS50885"/>
    </source>
</evidence>
<dbReference type="InterPro" id="IPR050428">
    <property type="entry name" value="TCS_sensor_his_kinase"/>
</dbReference>
<keyword evidence="7 13" id="KW-0418">Kinase</keyword>
<dbReference type="AlphaFoldDB" id="A0A5C4MZU4"/>
<dbReference type="Gene3D" id="3.30.565.10">
    <property type="entry name" value="Histidine kinase-like ATPase, C-terminal domain"/>
    <property type="match status" value="1"/>
</dbReference>
<keyword evidence="14" id="KW-1185">Reference proteome</keyword>
<sequence>MVARHEISEVLDGHLEDAAALLLPLAIEQAARGSAATSSDAGTAEGPAYVLLDAHGQVRLASPGADPGLFAAAPDQGFASTSSHRLFALRDPKGAGVLVVAEPLQEYRDASLETGRALLGPLLLLVPASLLGVLWILSRALAPVDHLRRTLETRGGTDLSPLGLTGLPRELAVIAQAADDLLARLRRTLEAERAFTADAAHELRTPVAAALAQAQRLSAEAPPGLVRTRAEQVEAQLRRLARLSGKLLELARAEGGGMLAEVPADPTPVLRAVVEEFRRAEPGVRIVLRLPQAKVRPSSLDPDALAILVRNLVENALRHGKPGGEVLVTLEPGGTLSVANDGPVVPPERLAGLTRRFARGTGAGEGSGLGLAIVGAIAQGADLRLELRSPALGRSNGFEARLSA</sequence>
<dbReference type="OrthoDB" id="9809766at2"/>
<keyword evidence="10" id="KW-0472">Membrane</keyword>
<dbReference type="InterPro" id="IPR003594">
    <property type="entry name" value="HATPase_dom"/>
</dbReference>
<dbReference type="SUPFAM" id="SSF47384">
    <property type="entry name" value="Homodimeric domain of signal transducing histidine kinase"/>
    <property type="match status" value="1"/>
</dbReference>
<dbReference type="CDD" id="cd00082">
    <property type="entry name" value="HisKA"/>
    <property type="match status" value="1"/>
</dbReference>
<dbReference type="SUPFAM" id="SSF55874">
    <property type="entry name" value="ATPase domain of HSP90 chaperone/DNA topoisomerase II/histidine kinase"/>
    <property type="match status" value="1"/>
</dbReference>
<comment type="catalytic activity">
    <reaction evidence="1">
        <text>ATP + protein L-histidine = ADP + protein N-phospho-L-histidine.</text>
        <dbReference type="EC" id="2.7.13.3"/>
    </reaction>
</comment>
<reference evidence="13 14" key="1">
    <citation type="submission" date="2019-06" db="EMBL/GenBank/DDBJ databases">
        <title>YIM 131921 draft genome.</title>
        <authorList>
            <person name="Jiang L."/>
        </authorList>
    </citation>
    <scope>NUCLEOTIDE SEQUENCE [LARGE SCALE GENOMIC DNA]</scope>
    <source>
        <strain evidence="13 14">YIM 131921</strain>
    </source>
</reference>
<evidence type="ECO:0000256" key="4">
    <source>
        <dbReference type="ARBA" id="ARBA00022553"/>
    </source>
</evidence>
<keyword evidence="8 10" id="KW-1133">Transmembrane helix</keyword>
<dbReference type="InterPro" id="IPR003661">
    <property type="entry name" value="HisK_dim/P_dom"/>
</dbReference>
<protein>
    <recommendedName>
        <fullName evidence="3">histidine kinase</fullName>
        <ecNumber evidence="3">2.7.13.3</ecNumber>
    </recommendedName>
</protein>
<keyword evidence="4" id="KW-0597">Phosphoprotein</keyword>
<dbReference type="SMART" id="SM00387">
    <property type="entry name" value="HATPase_c"/>
    <property type="match status" value="1"/>
</dbReference>
<dbReference type="PROSITE" id="PS50885">
    <property type="entry name" value="HAMP"/>
    <property type="match status" value="1"/>
</dbReference>
<comment type="subcellular location">
    <subcellularLocation>
        <location evidence="2">Membrane</location>
    </subcellularLocation>
</comment>
<dbReference type="SMART" id="SM00388">
    <property type="entry name" value="HisKA"/>
    <property type="match status" value="1"/>
</dbReference>
<evidence type="ECO:0000256" key="6">
    <source>
        <dbReference type="ARBA" id="ARBA00022692"/>
    </source>
</evidence>